<dbReference type="CDD" id="cd00093">
    <property type="entry name" value="HTH_XRE"/>
    <property type="match status" value="1"/>
</dbReference>
<dbReference type="RefSeq" id="WP_093260858.1">
    <property type="nucleotide sequence ID" value="NZ_FNKK01000002.1"/>
</dbReference>
<accession>A0A1H1GZQ8</accession>
<dbReference type="SMART" id="SM00530">
    <property type="entry name" value="HTH_XRE"/>
    <property type="match status" value="1"/>
</dbReference>
<dbReference type="Gene3D" id="1.10.260.40">
    <property type="entry name" value="lambda repressor-like DNA-binding domains"/>
    <property type="match status" value="1"/>
</dbReference>
<dbReference type="Proteomes" id="UP000217103">
    <property type="component" value="Unassembled WGS sequence"/>
</dbReference>
<dbReference type="STRING" id="35622.SAMN04489764_3945"/>
<dbReference type="Gene3D" id="2.30.110.10">
    <property type="entry name" value="Electron Transport, Fmn-binding Protein, Chain A"/>
    <property type="match status" value="1"/>
</dbReference>
<dbReference type="InterPro" id="IPR024747">
    <property type="entry name" value="Pyridox_Oxase-rel"/>
</dbReference>
<proteinExistence type="predicted"/>
<feature type="domain" description="HTH cro/C1-type" evidence="1">
    <location>
        <begin position="15"/>
        <end position="69"/>
    </location>
</feature>
<dbReference type="InterPro" id="IPR010982">
    <property type="entry name" value="Lambda_DNA-bd_dom_sf"/>
</dbReference>
<evidence type="ECO:0000259" key="1">
    <source>
        <dbReference type="PROSITE" id="PS50943"/>
    </source>
</evidence>
<protein>
    <submittedName>
        <fullName evidence="2">Nitroimidazol reductase NimA, pyridoxamine 5'-phosphate oxidase superfamily</fullName>
    </submittedName>
</protein>
<name>A0A1H1GZQ8_9ACTN</name>
<gene>
    <name evidence="2" type="ORF">SAMN04489764_3945</name>
</gene>
<sequence length="224" mass="24548">MSEAHTGAGDIGRRVAHRRQELGLSREELAERCDMAPGYIAYLEEKPAVVPPDTLTKLAGGLETTPRQLLGGLAERPPGATPGAAASPRLEELDTDECLRLISPGGVGRIAFNGRYGLTVLPVNYRIHEGSIVFRTVAGGTTDEDLRTGWAGVEFTVAFEVDRLDEAMREGWSVLIQGPLHHVTEEERRELARLEVEPWAGGERELYLRITPTRMTGRRVRAAA</sequence>
<dbReference type="OrthoDB" id="7062584at2"/>
<dbReference type="InterPro" id="IPR001387">
    <property type="entry name" value="Cro/C1-type_HTH"/>
</dbReference>
<dbReference type="AlphaFoldDB" id="A0A1H1GZQ8"/>
<evidence type="ECO:0000313" key="3">
    <source>
        <dbReference type="Proteomes" id="UP000217103"/>
    </source>
</evidence>
<dbReference type="PROSITE" id="PS50943">
    <property type="entry name" value="HTH_CROC1"/>
    <property type="match status" value="1"/>
</dbReference>
<dbReference type="InterPro" id="IPR012349">
    <property type="entry name" value="Split_barrel_FMN-bd"/>
</dbReference>
<dbReference type="SUPFAM" id="SSF50475">
    <property type="entry name" value="FMN-binding split barrel"/>
    <property type="match status" value="1"/>
</dbReference>
<evidence type="ECO:0000313" key="2">
    <source>
        <dbReference type="EMBL" id="SDR18667.1"/>
    </source>
</evidence>
<dbReference type="EMBL" id="FNKK01000002">
    <property type="protein sequence ID" value="SDR18667.1"/>
    <property type="molecule type" value="Genomic_DNA"/>
</dbReference>
<keyword evidence="3" id="KW-1185">Reference proteome</keyword>
<dbReference type="Pfam" id="PF12900">
    <property type="entry name" value="Pyridox_ox_2"/>
    <property type="match status" value="1"/>
</dbReference>
<dbReference type="Pfam" id="PF01381">
    <property type="entry name" value="HTH_3"/>
    <property type="match status" value="1"/>
</dbReference>
<reference evidence="2 3" key="1">
    <citation type="submission" date="2016-10" db="EMBL/GenBank/DDBJ databases">
        <authorList>
            <person name="de Groot N.N."/>
        </authorList>
    </citation>
    <scope>NUCLEOTIDE SEQUENCE [LARGE SCALE GENOMIC DNA]</scope>
    <source>
        <strain evidence="2 3">DSM 43794</strain>
    </source>
</reference>
<dbReference type="SUPFAM" id="SSF47413">
    <property type="entry name" value="lambda repressor-like DNA-binding domains"/>
    <property type="match status" value="1"/>
</dbReference>
<organism evidence="2 3">
    <name type="scientific">Thermostaphylospora chromogena</name>
    <dbReference type="NCBI Taxonomy" id="35622"/>
    <lineage>
        <taxon>Bacteria</taxon>
        <taxon>Bacillati</taxon>
        <taxon>Actinomycetota</taxon>
        <taxon>Actinomycetes</taxon>
        <taxon>Streptosporangiales</taxon>
        <taxon>Thermomonosporaceae</taxon>
        <taxon>Thermostaphylospora</taxon>
    </lineage>
</organism>
<dbReference type="GO" id="GO:0003677">
    <property type="term" value="F:DNA binding"/>
    <property type="evidence" value="ECO:0007669"/>
    <property type="project" value="InterPro"/>
</dbReference>